<protein>
    <recommendedName>
        <fullName evidence="1">AAA+ ATPase domain-containing protein</fullName>
    </recommendedName>
</protein>
<dbReference type="OrthoDB" id="9815944at2"/>
<dbReference type="InterPro" id="IPR027417">
    <property type="entry name" value="P-loop_NTPase"/>
</dbReference>
<organism evidence="2 3">
    <name type="scientific">Amphritea balenae</name>
    <dbReference type="NCBI Taxonomy" id="452629"/>
    <lineage>
        <taxon>Bacteria</taxon>
        <taxon>Pseudomonadati</taxon>
        <taxon>Pseudomonadota</taxon>
        <taxon>Gammaproteobacteria</taxon>
        <taxon>Oceanospirillales</taxon>
        <taxon>Oceanospirillaceae</taxon>
        <taxon>Amphritea</taxon>
    </lineage>
</organism>
<comment type="caution">
    <text evidence="2">The sequence shown here is derived from an EMBL/GenBank/DDBJ whole genome shotgun (WGS) entry which is preliminary data.</text>
</comment>
<gene>
    <name evidence="2" type="ORF">EHS89_09555</name>
</gene>
<dbReference type="Pfam" id="PF13304">
    <property type="entry name" value="AAA_21"/>
    <property type="match status" value="1"/>
</dbReference>
<reference evidence="2 3" key="1">
    <citation type="submission" date="2018-11" db="EMBL/GenBank/DDBJ databases">
        <title>The draft genome sequence of Amphritea balenae JAMM 1525T.</title>
        <authorList>
            <person name="Fang Z."/>
            <person name="Zhang Y."/>
            <person name="Han X."/>
        </authorList>
    </citation>
    <scope>NUCLEOTIDE SEQUENCE [LARGE SCALE GENOMIC DNA]</scope>
    <source>
        <strain evidence="2 3">JAMM 1525</strain>
    </source>
</reference>
<dbReference type="RefSeq" id="WP_124925914.1">
    <property type="nucleotide sequence ID" value="NZ_BMOH01000006.1"/>
</dbReference>
<dbReference type="AlphaFoldDB" id="A0A3P1SS41"/>
<name>A0A3P1SS41_9GAMM</name>
<dbReference type="PANTHER" id="PTHR43581">
    <property type="entry name" value="ATP/GTP PHOSPHATASE"/>
    <property type="match status" value="1"/>
</dbReference>
<dbReference type="SUPFAM" id="SSF52540">
    <property type="entry name" value="P-loop containing nucleoside triphosphate hydrolases"/>
    <property type="match status" value="1"/>
</dbReference>
<dbReference type="EMBL" id="RQXV01000004">
    <property type="protein sequence ID" value="RRC99724.1"/>
    <property type="molecule type" value="Genomic_DNA"/>
</dbReference>
<keyword evidence="3" id="KW-1185">Reference proteome</keyword>
<dbReference type="InterPro" id="IPR003959">
    <property type="entry name" value="ATPase_AAA_core"/>
</dbReference>
<dbReference type="InterPro" id="IPR051396">
    <property type="entry name" value="Bact_Antivir_Def_Nuclease"/>
</dbReference>
<evidence type="ECO:0000313" key="3">
    <source>
        <dbReference type="Proteomes" id="UP000267535"/>
    </source>
</evidence>
<dbReference type="PANTHER" id="PTHR43581:SF2">
    <property type="entry name" value="EXCINUCLEASE ATPASE SUBUNIT"/>
    <property type="match status" value="1"/>
</dbReference>
<evidence type="ECO:0000259" key="1">
    <source>
        <dbReference type="SMART" id="SM00382"/>
    </source>
</evidence>
<accession>A0A3P1SS41</accession>
<dbReference type="GO" id="GO:0005524">
    <property type="term" value="F:ATP binding"/>
    <property type="evidence" value="ECO:0007669"/>
    <property type="project" value="InterPro"/>
</dbReference>
<dbReference type="GO" id="GO:0016887">
    <property type="term" value="F:ATP hydrolysis activity"/>
    <property type="evidence" value="ECO:0007669"/>
    <property type="project" value="InterPro"/>
</dbReference>
<evidence type="ECO:0000313" key="2">
    <source>
        <dbReference type="EMBL" id="RRC99724.1"/>
    </source>
</evidence>
<sequence length="432" mass="49844">MNENYISKVVIDGFWGDRSLVLDFNQDVNFLIGVNGSGKTTVINLIAAALMADFTTLDRIEFEKISIVLKGYKKRKKPEVVVLKKYTEGSPFGSIEYRIKNSAGEPAVGYSLDDFEEHKLYRDIPKRYVNRELKRIYGDSIVEHLESLTQISWLSVHRASPSEDRERKSFESTVDRKLDELMNRLVRYFSSLGRNASGLLEKFQESVFLSMLVGRKQGNLFRPNAALDLEEEKDTLYSIFNHFNLDVGNYKSRVDNHFVKLDKAMNKVNEKEGLDYIDVASIVLNDRIDQIIEDWKIVTQKRSDILQPRETFLKIINGLVQRKTFFINDRNELEVETDSNKKLLLKHLSSGEKQLLIVLGEALLQENRSCVYIADEPELSLHVSWQERLVDNLRALNPHAQIIFATHSPDVVSSYGNKVFDMEEYLNVLHKN</sequence>
<dbReference type="CDD" id="cd00267">
    <property type="entry name" value="ABC_ATPase"/>
    <property type="match status" value="1"/>
</dbReference>
<dbReference type="Proteomes" id="UP000267535">
    <property type="component" value="Unassembled WGS sequence"/>
</dbReference>
<dbReference type="Gene3D" id="3.40.50.300">
    <property type="entry name" value="P-loop containing nucleotide triphosphate hydrolases"/>
    <property type="match status" value="2"/>
</dbReference>
<dbReference type="InterPro" id="IPR003593">
    <property type="entry name" value="AAA+_ATPase"/>
</dbReference>
<feature type="domain" description="AAA+ ATPase" evidence="1">
    <location>
        <begin position="25"/>
        <end position="426"/>
    </location>
</feature>
<proteinExistence type="predicted"/>
<dbReference type="SMART" id="SM00382">
    <property type="entry name" value="AAA"/>
    <property type="match status" value="1"/>
</dbReference>